<feature type="non-terminal residue" evidence="2">
    <location>
        <position position="255"/>
    </location>
</feature>
<dbReference type="HOGENOM" id="CLU_1092178_0_0_1"/>
<protein>
    <submittedName>
        <fullName evidence="2">Uncharacterized protein</fullName>
    </submittedName>
</protein>
<reference evidence="2 3" key="1">
    <citation type="journal article" date="2014" name="PLoS Genet.">
        <title>Analysis of the Phlebiopsis gigantea genome, transcriptome and secretome provides insight into its pioneer colonization strategies of wood.</title>
        <authorList>
            <person name="Hori C."/>
            <person name="Ishida T."/>
            <person name="Igarashi K."/>
            <person name="Samejima M."/>
            <person name="Suzuki H."/>
            <person name="Master E."/>
            <person name="Ferreira P."/>
            <person name="Ruiz-Duenas F.J."/>
            <person name="Held B."/>
            <person name="Canessa P."/>
            <person name="Larrondo L.F."/>
            <person name="Schmoll M."/>
            <person name="Druzhinina I.S."/>
            <person name="Kubicek C.P."/>
            <person name="Gaskell J.A."/>
            <person name="Kersten P."/>
            <person name="St John F."/>
            <person name="Glasner J."/>
            <person name="Sabat G."/>
            <person name="Splinter BonDurant S."/>
            <person name="Syed K."/>
            <person name="Yadav J."/>
            <person name="Mgbeahuruike A.C."/>
            <person name="Kovalchuk A."/>
            <person name="Asiegbu F.O."/>
            <person name="Lackner G."/>
            <person name="Hoffmeister D."/>
            <person name="Rencoret J."/>
            <person name="Gutierrez A."/>
            <person name="Sun H."/>
            <person name="Lindquist E."/>
            <person name="Barry K."/>
            <person name="Riley R."/>
            <person name="Grigoriev I.V."/>
            <person name="Henrissat B."/>
            <person name="Kues U."/>
            <person name="Berka R.M."/>
            <person name="Martinez A.T."/>
            <person name="Covert S.F."/>
            <person name="Blanchette R.A."/>
            <person name="Cullen D."/>
        </authorList>
    </citation>
    <scope>NUCLEOTIDE SEQUENCE [LARGE SCALE GENOMIC DNA]</scope>
    <source>
        <strain evidence="2 3">11061_1 CR5-6</strain>
    </source>
</reference>
<feature type="compositionally biased region" description="Low complexity" evidence="1">
    <location>
        <begin position="206"/>
        <end position="222"/>
    </location>
</feature>
<feature type="region of interest" description="Disordered" evidence="1">
    <location>
        <begin position="1"/>
        <end position="255"/>
    </location>
</feature>
<dbReference type="Proteomes" id="UP000053257">
    <property type="component" value="Unassembled WGS sequence"/>
</dbReference>
<sequence>MTPSSHADPSNSRRAAASSSRHGPSASSQLSSPTPSDSRPRTFSRLRTSLENTLRTTSKMRSRAATPAGVDEEGTIVVAKGKERASAAPTDLATKERSKSSMLSKVSFRRREANAPAEPGARIEPARVERDRDKGRARAAGHTSFETPSLRQASMSSPALHLSSQAFPSPYSQPFALPSAASSSTVAALVSPTRDRFAKKGPAHGSSASISAREISAPAPLAARRDPRTTPAGDHKAAPAPKHRPPPVSTQLANA</sequence>
<feature type="compositionally biased region" description="Basic and acidic residues" evidence="1">
    <location>
        <begin position="223"/>
        <end position="237"/>
    </location>
</feature>
<evidence type="ECO:0000313" key="3">
    <source>
        <dbReference type="Proteomes" id="UP000053257"/>
    </source>
</evidence>
<keyword evidence="3" id="KW-1185">Reference proteome</keyword>
<accession>A0A0C3N9G2</accession>
<proteinExistence type="predicted"/>
<feature type="compositionally biased region" description="Low complexity" evidence="1">
    <location>
        <begin position="176"/>
        <end position="192"/>
    </location>
</feature>
<evidence type="ECO:0000313" key="2">
    <source>
        <dbReference type="EMBL" id="KIP01129.1"/>
    </source>
</evidence>
<dbReference type="STRING" id="745531.A0A0C3N9G2"/>
<feature type="compositionally biased region" description="Low complexity" evidence="1">
    <location>
        <begin position="10"/>
        <end position="45"/>
    </location>
</feature>
<evidence type="ECO:0000256" key="1">
    <source>
        <dbReference type="SAM" id="MobiDB-lite"/>
    </source>
</evidence>
<dbReference type="EMBL" id="KN840911">
    <property type="protein sequence ID" value="KIP01129.1"/>
    <property type="molecule type" value="Genomic_DNA"/>
</dbReference>
<feature type="compositionally biased region" description="Basic and acidic residues" evidence="1">
    <location>
        <begin position="124"/>
        <end position="136"/>
    </location>
</feature>
<gene>
    <name evidence="2" type="ORF">PHLGIDRAFT_390638</name>
</gene>
<organism evidence="2 3">
    <name type="scientific">Phlebiopsis gigantea (strain 11061_1 CR5-6)</name>
    <name type="common">White-rot fungus</name>
    <name type="synonym">Peniophora gigantea</name>
    <dbReference type="NCBI Taxonomy" id="745531"/>
    <lineage>
        <taxon>Eukaryota</taxon>
        <taxon>Fungi</taxon>
        <taxon>Dikarya</taxon>
        <taxon>Basidiomycota</taxon>
        <taxon>Agaricomycotina</taxon>
        <taxon>Agaricomycetes</taxon>
        <taxon>Polyporales</taxon>
        <taxon>Phanerochaetaceae</taxon>
        <taxon>Phlebiopsis</taxon>
    </lineage>
</organism>
<dbReference type="OrthoDB" id="3269917at2759"/>
<dbReference type="AlphaFoldDB" id="A0A0C3N9G2"/>
<feature type="compositionally biased region" description="Polar residues" evidence="1">
    <location>
        <begin position="144"/>
        <end position="172"/>
    </location>
</feature>
<name>A0A0C3N9G2_PHLG1</name>
<feature type="compositionally biased region" description="Polar residues" evidence="1">
    <location>
        <begin position="46"/>
        <end position="59"/>
    </location>
</feature>